<dbReference type="Gene3D" id="3.90.190.10">
    <property type="entry name" value="Protein tyrosine phosphatase superfamily"/>
    <property type="match status" value="1"/>
</dbReference>
<protein>
    <recommendedName>
        <fullName evidence="10">phosphatidylglycerophosphatase</fullName>
        <ecNumber evidence="10">3.1.3.27</ecNumber>
    </recommendedName>
</protein>
<dbReference type="FunFam" id="3.90.190.10:FF:000051">
    <property type="entry name" value="Dual specificity phosphatase domain protein"/>
    <property type="match status" value="1"/>
</dbReference>
<evidence type="ECO:0000256" key="7">
    <source>
        <dbReference type="ARBA" id="ARBA00023209"/>
    </source>
</evidence>
<comment type="similarity">
    <text evidence="2">Belongs to the protein-tyrosine phosphatase family. Non-receptor class dual specificity subfamily.</text>
</comment>
<proteinExistence type="inferred from homology"/>
<evidence type="ECO:0000256" key="4">
    <source>
        <dbReference type="ARBA" id="ARBA00022801"/>
    </source>
</evidence>
<dbReference type="Pfam" id="PF05553">
    <property type="entry name" value="DUF761"/>
    <property type="match status" value="1"/>
</dbReference>
<evidence type="ECO:0000256" key="6">
    <source>
        <dbReference type="ARBA" id="ARBA00023098"/>
    </source>
</evidence>
<feature type="compositionally biased region" description="Low complexity" evidence="13">
    <location>
        <begin position="309"/>
        <end position="352"/>
    </location>
</feature>
<feature type="domain" description="Tyrosine-protein phosphatase" evidence="14">
    <location>
        <begin position="586"/>
        <end position="736"/>
    </location>
</feature>
<evidence type="ECO:0000313" key="16">
    <source>
        <dbReference type="EnsemblPlants" id="OPUNC10G16920.1"/>
    </source>
</evidence>
<dbReference type="PANTHER" id="PTHR46274">
    <property type="entry name" value="PHOSPHATIDYLINOSITOL PHOSPHATASE"/>
    <property type="match status" value="1"/>
</dbReference>
<dbReference type="InterPro" id="IPR016130">
    <property type="entry name" value="Tyr_Pase_AS"/>
</dbReference>
<feature type="compositionally biased region" description="Pro residues" evidence="13">
    <location>
        <begin position="270"/>
        <end position="282"/>
    </location>
</feature>
<evidence type="ECO:0000256" key="12">
    <source>
        <dbReference type="ARBA" id="ARBA00053902"/>
    </source>
</evidence>
<dbReference type="PROSITE" id="PS50054">
    <property type="entry name" value="TYR_PHOSPHATASE_DUAL"/>
    <property type="match status" value="1"/>
</dbReference>
<keyword evidence="7" id="KW-0594">Phospholipid biosynthesis</keyword>
<evidence type="ECO:0000256" key="8">
    <source>
        <dbReference type="ARBA" id="ARBA00023264"/>
    </source>
</evidence>
<evidence type="ECO:0000256" key="5">
    <source>
        <dbReference type="ARBA" id="ARBA00022912"/>
    </source>
</evidence>
<comment type="catalytic activity">
    <reaction evidence="11">
        <text>a 1,2-diacyl-sn-glycero-3-phospho-(1'-sn-glycero-3'-phosphate) + H2O = a 1,2-diacyl-sn-glycero-3-phospho-(1'-sn-glycerol) + phosphate</text>
        <dbReference type="Rhea" id="RHEA:33751"/>
        <dbReference type="ChEBI" id="CHEBI:15377"/>
        <dbReference type="ChEBI" id="CHEBI:43474"/>
        <dbReference type="ChEBI" id="CHEBI:60110"/>
        <dbReference type="ChEBI" id="CHEBI:64716"/>
        <dbReference type="EC" id="3.1.3.27"/>
    </reaction>
    <physiologicalReaction direction="left-to-right" evidence="11">
        <dbReference type="Rhea" id="RHEA:33752"/>
    </physiologicalReaction>
</comment>
<evidence type="ECO:0000313" key="17">
    <source>
        <dbReference type="Proteomes" id="UP000026962"/>
    </source>
</evidence>
<dbReference type="GO" id="GO:0008654">
    <property type="term" value="P:phospholipid biosynthetic process"/>
    <property type="evidence" value="ECO:0007669"/>
    <property type="project" value="UniProtKB-KW"/>
</dbReference>
<feature type="region of interest" description="Disordered" evidence="13">
    <location>
        <begin position="479"/>
        <end position="524"/>
    </location>
</feature>
<dbReference type="PROSITE" id="PS00383">
    <property type="entry name" value="TYR_PHOSPHATASE_1"/>
    <property type="match status" value="1"/>
</dbReference>
<dbReference type="InterPro" id="IPR029021">
    <property type="entry name" value="Prot-tyrosine_phosphatase-like"/>
</dbReference>
<dbReference type="AlphaFoldDB" id="A0A0E0MAR4"/>
<evidence type="ECO:0000256" key="13">
    <source>
        <dbReference type="SAM" id="MobiDB-lite"/>
    </source>
</evidence>
<dbReference type="Proteomes" id="UP000026962">
    <property type="component" value="Chromosome 10"/>
</dbReference>
<dbReference type="CDD" id="cd14524">
    <property type="entry name" value="PTPMT1"/>
    <property type="match status" value="1"/>
</dbReference>
<dbReference type="InterPro" id="IPR000387">
    <property type="entry name" value="Tyr_Pase_dom"/>
</dbReference>
<keyword evidence="5" id="KW-0904">Protein phosphatase</keyword>
<keyword evidence="6" id="KW-0443">Lipid metabolism</keyword>
<name>A0A0E0MAR4_ORYPU</name>
<feature type="compositionally biased region" description="Polar residues" evidence="13">
    <location>
        <begin position="361"/>
        <end position="370"/>
    </location>
</feature>
<dbReference type="Pfam" id="PF00782">
    <property type="entry name" value="DSPc"/>
    <property type="match status" value="1"/>
</dbReference>
<dbReference type="InterPro" id="IPR044596">
    <property type="entry name" value="PTPMT1-like"/>
</dbReference>
<organism evidence="16">
    <name type="scientific">Oryza punctata</name>
    <name type="common">Red rice</name>
    <dbReference type="NCBI Taxonomy" id="4537"/>
    <lineage>
        <taxon>Eukaryota</taxon>
        <taxon>Viridiplantae</taxon>
        <taxon>Streptophyta</taxon>
        <taxon>Embryophyta</taxon>
        <taxon>Tracheophyta</taxon>
        <taxon>Spermatophyta</taxon>
        <taxon>Magnoliopsida</taxon>
        <taxon>Liliopsida</taxon>
        <taxon>Poales</taxon>
        <taxon>Poaceae</taxon>
        <taxon>BOP clade</taxon>
        <taxon>Oryzoideae</taxon>
        <taxon>Oryzeae</taxon>
        <taxon>Oryzinae</taxon>
        <taxon>Oryza</taxon>
    </lineage>
</organism>
<evidence type="ECO:0000259" key="14">
    <source>
        <dbReference type="PROSITE" id="PS50054"/>
    </source>
</evidence>
<evidence type="ECO:0000256" key="11">
    <source>
        <dbReference type="ARBA" id="ARBA00050944"/>
    </source>
</evidence>
<dbReference type="HOGENOM" id="CLU_332156_0_0_1"/>
<feature type="compositionally biased region" description="Acidic residues" evidence="13">
    <location>
        <begin position="423"/>
        <end position="435"/>
    </location>
</feature>
<comment type="pathway">
    <text evidence="1">Lipid metabolism.</text>
</comment>
<comment type="pathway">
    <text evidence="9">Phospholipid metabolism; phosphatidylglycerol biosynthesis; phosphatidylglycerol from CDP-diacylglycerol: step 2/2.</text>
</comment>
<accession>A0A0E0MAR4</accession>
<dbReference type="SUPFAM" id="SSF52799">
    <property type="entry name" value="(Phosphotyrosine protein) phosphatases II"/>
    <property type="match status" value="1"/>
</dbReference>
<evidence type="ECO:0000256" key="9">
    <source>
        <dbReference type="ARBA" id="ARBA00024192"/>
    </source>
</evidence>
<feature type="compositionally biased region" description="Gly residues" evidence="13">
    <location>
        <begin position="510"/>
        <end position="524"/>
    </location>
</feature>
<sequence>MAVAQASLLQSFPFRAVVFAACVLLLPLVPSPQAPAAGGDGGGRGEAFLAKVWELFHLLVVGIAVSYGLFSRRNDAGRRGDEKDAAANAVQAKADAGYVSQMIHDSLVFDDGGGDVVLDSPGVVGGKMRSWSAMHHPDEPVVVVATGGGGRSHAAEAQQAPPLSLPVRTLKPQGESSSSAGYGDGGEPRAARPRRSSQDTPTASGGCGGHETVLPSPIPWRSRSGRFDASAPSHPSPSPKRLSPASSLSKETLAKASEDYSSRRRSPYKSSPPAPPPPPPPFLVHGYHPPAAERRTAAKSFKEELQEQTSHSFTTSEFSRSSSSSSNSSSAKPRISIDSSSSSSYYPVAKSVRTIRGGRESLQSQSQEQPDVTVAGDAPVLHQGSDSDDPYGGYRAYQSIPRFQYERGSSDPILGNVTVSSESSDDDDSDGDGDGELSTRGNSPRRESSPEVDENEVDKKAEEFIARFREQIRLQRIESIKKSAGPRDRGRFGRSGGREGEMRIEELPGDSGGGGGGGDGGGGGALLQLRRGDGGAAAAVVEEDGVVMRVAFDAKRAAVGVGARMLFYPTLVYNVVRNRFEPHFHWWDQVDEHVLLGAVPFPSDVLRLKELGVCGVVTLNESYERLVPRCLYEAHGIENLVLPTRDYLYAPSFENLCRAADFIHRNALCGKLTYVHCKAGRGRSTTVVLCYLVQYKQMTPAEAYEHVRLRRPRVLLASAQRQAVEQFYQLRVKKSEKSICLNNPIMKPPLFLATRNLIAFDEKTFVMVSKSDLEGYDADTLAVNVGSGLWEISLVYRVQFASQAAFAGFSYLWVRCRAPHKNKEALPVPENNNNVGSESCSLEAEQLAKAHPCLLQGVMVNP</sequence>
<evidence type="ECO:0000256" key="3">
    <source>
        <dbReference type="ARBA" id="ARBA00022516"/>
    </source>
</evidence>
<dbReference type="STRING" id="4537.A0A0E0MAR4"/>
<dbReference type="eggNOG" id="KOG1719">
    <property type="taxonomic scope" value="Eukaryota"/>
</dbReference>
<feature type="compositionally biased region" description="Basic and acidic residues" evidence="13">
    <location>
        <begin position="479"/>
        <end position="506"/>
    </location>
</feature>
<keyword evidence="4" id="KW-0378">Hydrolase</keyword>
<dbReference type="Gramene" id="OPUNC10G16920.1">
    <property type="protein sequence ID" value="OPUNC10G16920.1"/>
    <property type="gene ID" value="OPUNC10G16920"/>
</dbReference>
<reference evidence="16" key="2">
    <citation type="submission" date="2018-05" db="EMBL/GenBank/DDBJ databases">
        <title>OpunRS2 (Oryza punctata Reference Sequence Version 2).</title>
        <authorList>
            <person name="Zhang J."/>
            <person name="Kudrna D."/>
            <person name="Lee S."/>
            <person name="Talag J."/>
            <person name="Welchert J."/>
            <person name="Wing R.A."/>
        </authorList>
    </citation>
    <scope>NUCLEOTIDE SEQUENCE [LARGE SCALE GENOMIC DNA]</scope>
</reference>
<keyword evidence="8" id="KW-1208">Phospholipid metabolism</keyword>
<evidence type="ECO:0000256" key="1">
    <source>
        <dbReference type="ARBA" id="ARBA00005189"/>
    </source>
</evidence>
<reference evidence="16" key="1">
    <citation type="submission" date="2015-04" db="UniProtKB">
        <authorList>
            <consortium name="EnsemblPlants"/>
        </authorList>
    </citation>
    <scope>IDENTIFICATION</scope>
</reference>
<dbReference type="GO" id="GO:0004721">
    <property type="term" value="F:phosphoprotein phosphatase activity"/>
    <property type="evidence" value="ECO:0007669"/>
    <property type="project" value="UniProtKB-KW"/>
</dbReference>
<dbReference type="PROSITE" id="PS50056">
    <property type="entry name" value="TYR_PHOSPHATASE_2"/>
    <property type="match status" value="1"/>
</dbReference>
<dbReference type="GO" id="GO:0008962">
    <property type="term" value="F:phosphatidylglycerophosphatase activity"/>
    <property type="evidence" value="ECO:0007669"/>
    <property type="project" value="UniProtKB-EC"/>
</dbReference>
<keyword evidence="17" id="KW-1185">Reference proteome</keyword>
<evidence type="ECO:0000259" key="15">
    <source>
        <dbReference type="PROSITE" id="PS50056"/>
    </source>
</evidence>
<dbReference type="GO" id="GO:0048364">
    <property type="term" value="P:root development"/>
    <property type="evidence" value="ECO:0007669"/>
    <property type="project" value="UniProtKB-ARBA"/>
</dbReference>
<feature type="compositionally biased region" description="Basic and acidic residues" evidence="13">
    <location>
        <begin position="252"/>
        <end position="262"/>
    </location>
</feature>
<dbReference type="InterPro" id="IPR000340">
    <property type="entry name" value="Dual-sp_phosphatase_cat-dom"/>
</dbReference>
<dbReference type="PANTHER" id="PTHR46274:SF9">
    <property type="entry name" value="PHOSPHATIDYLGLYCEROPHOSPHATE PHOSPHATASE PTPMT1"/>
    <property type="match status" value="1"/>
</dbReference>
<dbReference type="InterPro" id="IPR020422">
    <property type="entry name" value="TYR_PHOSPHATASE_DUAL_dom"/>
</dbReference>
<dbReference type="EC" id="3.1.3.27" evidence="10"/>
<feature type="domain" description="Tyrosine specific protein phosphatases" evidence="15">
    <location>
        <begin position="654"/>
        <end position="722"/>
    </location>
</feature>
<comment type="function">
    <text evidence="12">Exhibits phosphatidylglycerophosphate phosphatase activity. Involved in root growth and columella cells organization. May possess protein phosphatase activity.</text>
</comment>
<evidence type="ECO:0000256" key="10">
    <source>
        <dbReference type="ARBA" id="ARBA00024224"/>
    </source>
</evidence>
<feature type="compositionally biased region" description="Basic and acidic residues" evidence="13">
    <location>
        <begin position="291"/>
        <end position="305"/>
    </location>
</feature>
<keyword evidence="3" id="KW-0444">Lipid biosynthesis</keyword>
<dbReference type="SMART" id="SM00195">
    <property type="entry name" value="DSPc"/>
    <property type="match status" value="1"/>
</dbReference>
<evidence type="ECO:0000256" key="2">
    <source>
        <dbReference type="ARBA" id="ARBA00008601"/>
    </source>
</evidence>
<dbReference type="EnsemblPlants" id="OPUNC10G16920.1">
    <property type="protein sequence ID" value="OPUNC10G16920.1"/>
    <property type="gene ID" value="OPUNC10G16920"/>
</dbReference>
<dbReference type="InterPro" id="IPR008480">
    <property type="entry name" value="DUF761_pln"/>
</dbReference>
<feature type="region of interest" description="Disordered" evidence="13">
    <location>
        <begin position="142"/>
        <end position="459"/>
    </location>
</feature>